<dbReference type="Pfam" id="PF03091">
    <property type="entry name" value="CutA1"/>
    <property type="match status" value="1"/>
</dbReference>
<protein>
    <submittedName>
        <fullName evidence="2">Divalent-cation tolerance protein CutA</fullName>
    </submittedName>
</protein>
<dbReference type="Gene3D" id="3.30.70.120">
    <property type="match status" value="1"/>
</dbReference>
<dbReference type="InterPro" id="IPR015867">
    <property type="entry name" value="N-reg_PII/ATP_PRibTrfase_C"/>
</dbReference>
<comment type="similarity">
    <text evidence="1">Belongs to the CutA family.</text>
</comment>
<dbReference type="NCBIfam" id="NF041095">
    <property type="entry name" value="dival_cat_tol_CutA"/>
    <property type="match status" value="1"/>
</dbReference>
<evidence type="ECO:0000313" key="2">
    <source>
        <dbReference type="EMBL" id="HET21594.1"/>
    </source>
</evidence>
<comment type="caution">
    <text evidence="2">The sequence shown here is derived from an EMBL/GenBank/DDBJ whole genome shotgun (WGS) entry which is preliminary data.</text>
</comment>
<dbReference type="InterPro" id="IPR011322">
    <property type="entry name" value="N-reg_PII-like_a/b"/>
</dbReference>
<dbReference type="EMBL" id="DSCQ01000072">
    <property type="protein sequence ID" value="HET21594.1"/>
    <property type="molecule type" value="Genomic_DNA"/>
</dbReference>
<dbReference type="SUPFAM" id="SSF54913">
    <property type="entry name" value="GlnB-like"/>
    <property type="match status" value="1"/>
</dbReference>
<evidence type="ECO:0000256" key="1">
    <source>
        <dbReference type="ARBA" id="ARBA00010169"/>
    </source>
</evidence>
<gene>
    <name evidence="2" type="ORF">ENN70_05880</name>
</gene>
<name>A0A7C2NCF8_ARCFL</name>
<dbReference type="InterPro" id="IPR053426">
    <property type="entry name" value="CutA_tolerance"/>
</dbReference>
<dbReference type="GO" id="GO:0005507">
    <property type="term" value="F:copper ion binding"/>
    <property type="evidence" value="ECO:0007669"/>
    <property type="project" value="TreeGrafter"/>
</dbReference>
<accession>A0A7C2NCF8</accession>
<dbReference type="PANTHER" id="PTHR23419:SF8">
    <property type="entry name" value="FI09726P"/>
    <property type="match status" value="1"/>
</dbReference>
<organism evidence="2">
    <name type="scientific">Archaeoglobus fulgidus</name>
    <dbReference type="NCBI Taxonomy" id="2234"/>
    <lineage>
        <taxon>Archaea</taxon>
        <taxon>Methanobacteriati</taxon>
        <taxon>Methanobacteriota</taxon>
        <taxon>Archaeoglobi</taxon>
        <taxon>Archaeoglobales</taxon>
        <taxon>Archaeoglobaceae</taxon>
        <taxon>Archaeoglobus</taxon>
    </lineage>
</organism>
<dbReference type="InterPro" id="IPR004323">
    <property type="entry name" value="Ion_tolerance_CutA"/>
</dbReference>
<proteinExistence type="inferred from homology"/>
<dbReference type="AlphaFoldDB" id="A0A7C2NCF8"/>
<dbReference type="GO" id="GO:0010038">
    <property type="term" value="P:response to metal ion"/>
    <property type="evidence" value="ECO:0007669"/>
    <property type="project" value="InterPro"/>
</dbReference>
<reference evidence="2" key="1">
    <citation type="journal article" date="2020" name="mSystems">
        <title>Genome- and Community-Level Interaction Insights into Carbon Utilization and Element Cycling Functions of Hydrothermarchaeota in Hydrothermal Sediment.</title>
        <authorList>
            <person name="Zhou Z."/>
            <person name="Liu Y."/>
            <person name="Xu W."/>
            <person name="Pan J."/>
            <person name="Luo Z.H."/>
            <person name="Li M."/>
        </authorList>
    </citation>
    <scope>NUCLEOTIDE SEQUENCE [LARGE SCALE GENOMIC DNA]</scope>
    <source>
        <strain evidence="2">SpSt-12</strain>
    </source>
</reference>
<sequence length="102" mass="11812">MHNFIYITAPSLDEAEKIARRLLEKKIAACVNIFPIKSFFWWEGKIESATEFALIVKTTSEKFAEVRDEVKAIHSYTTPCICSVPIERGLKEFLDWIEETVE</sequence>
<dbReference type="PANTHER" id="PTHR23419">
    <property type="entry name" value="DIVALENT CATION TOLERANCE CUTA-RELATED"/>
    <property type="match status" value="1"/>
</dbReference>